<dbReference type="SUPFAM" id="SSF56672">
    <property type="entry name" value="DNA/RNA polymerases"/>
    <property type="match status" value="1"/>
</dbReference>
<sequence length="253" mass="28692">MIDCRPVDSPMDPNQKLTTEEGELFSDPERYRRLVGKLIYLTITRPDLSFAVGVVSQFMQAPCVGHWNAIIRILRYVKKAPGQGLLYEEKGSLQVSGYCDADWAGSPIDRRSTTGYCVFLGGNIISWKSKKQNVVARSTAEAEYRAMASLTCELIWVKQFLQELNFCDIQSMKMYCDNQAALHIASNPVFHERTKHIEIDCHFVREKLLSKEICTEFVGSNDQLADMLTKSLRGPRIEFICSKLGTYNLYAPA</sequence>
<dbReference type="AlphaFoldDB" id="A0A0L9V0F3"/>
<dbReference type="OMA" id="QTHYIRS"/>
<dbReference type="STRING" id="3914.A0A0L9V0F3"/>
<dbReference type="EMBL" id="CM003377">
    <property type="protein sequence ID" value="KOM48352.1"/>
    <property type="molecule type" value="Genomic_DNA"/>
</dbReference>
<proteinExistence type="predicted"/>
<dbReference type="PANTHER" id="PTHR11439:SF484">
    <property type="entry name" value="REVERSE TRANSCRIPTASE TY1_COPIA-TYPE DOMAIN-CONTAINING PROTEIN"/>
    <property type="match status" value="1"/>
</dbReference>
<evidence type="ECO:0000313" key="1">
    <source>
        <dbReference type="EMBL" id="KOM48352.1"/>
    </source>
</evidence>
<protein>
    <recommendedName>
        <fullName evidence="3">Reverse transcriptase Ty1/copia-type domain-containing protein</fullName>
    </recommendedName>
</protein>
<evidence type="ECO:0000313" key="2">
    <source>
        <dbReference type="Proteomes" id="UP000053144"/>
    </source>
</evidence>
<evidence type="ECO:0008006" key="3">
    <source>
        <dbReference type="Google" id="ProtNLM"/>
    </source>
</evidence>
<dbReference type="InterPro" id="IPR043502">
    <property type="entry name" value="DNA/RNA_pol_sf"/>
</dbReference>
<dbReference type="Proteomes" id="UP000053144">
    <property type="component" value="Chromosome 7"/>
</dbReference>
<organism evidence="1 2">
    <name type="scientific">Phaseolus angularis</name>
    <name type="common">Azuki bean</name>
    <name type="synonym">Vigna angularis</name>
    <dbReference type="NCBI Taxonomy" id="3914"/>
    <lineage>
        <taxon>Eukaryota</taxon>
        <taxon>Viridiplantae</taxon>
        <taxon>Streptophyta</taxon>
        <taxon>Embryophyta</taxon>
        <taxon>Tracheophyta</taxon>
        <taxon>Spermatophyta</taxon>
        <taxon>Magnoliopsida</taxon>
        <taxon>eudicotyledons</taxon>
        <taxon>Gunneridae</taxon>
        <taxon>Pentapetalae</taxon>
        <taxon>rosids</taxon>
        <taxon>fabids</taxon>
        <taxon>Fabales</taxon>
        <taxon>Fabaceae</taxon>
        <taxon>Papilionoideae</taxon>
        <taxon>50 kb inversion clade</taxon>
        <taxon>NPAAA clade</taxon>
        <taxon>indigoferoid/millettioid clade</taxon>
        <taxon>Phaseoleae</taxon>
        <taxon>Vigna</taxon>
    </lineage>
</organism>
<name>A0A0L9V0F3_PHAAN</name>
<dbReference type="Gramene" id="KOM48352">
    <property type="protein sequence ID" value="KOM48352"/>
    <property type="gene ID" value="LR48_Vigan07g205600"/>
</dbReference>
<gene>
    <name evidence="1" type="ORF">LR48_Vigan07g205600</name>
</gene>
<reference evidence="2" key="1">
    <citation type="journal article" date="2015" name="Proc. Natl. Acad. Sci. U.S.A.">
        <title>Genome sequencing of adzuki bean (Vigna angularis) provides insight into high starch and low fat accumulation and domestication.</title>
        <authorList>
            <person name="Yang K."/>
            <person name="Tian Z."/>
            <person name="Chen C."/>
            <person name="Luo L."/>
            <person name="Zhao B."/>
            <person name="Wang Z."/>
            <person name="Yu L."/>
            <person name="Li Y."/>
            <person name="Sun Y."/>
            <person name="Li W."/>
            <person name="Chen Y."/>
            <person name="Li Y."/>
            <person name="Zhang Y."/>
            <person name="Ai D."/>
            <person name="Zhao J."/>
            <person name="Shang C."/>
            <person name="Ma Y."/>
            <person name="Wu B."/>
            <person name="Wang M."/>
            <person name="Gao L."/>
            <person name="Sun D."/>
            <person name="Zhang P."/>
            <person name="Guo F."/>
            <person name="Wang W."/>
            <person name="Li Y."/>
            <person name="Wang J."/>
            <person name="Varshney R.K."/>
            <person name="Wang J."/>
            <person name="Ling H.Q."/>
            <person name="Wan P."/>
        </authorList>
    </citation>
    <scope>NUCLEOTIDE SEQUENCE</scope>
    <source>
        <strain evidence="2">cv. Jingnong 6</strain>
    </source>
</reference>
<accession>A0A0L9V0F3</accession>
<dbReference type="PANTHER" id="PTHR11439">
    <property type="entry name" value="GAG-POL-RELATED RETROTRANSPOSON"/>
    <property type="match status" value="1"/>
</dbReference>
<dbReference type="CDD" id="cd09272">
    <property type="entry name" value="RNase_HI_RT_Ty1"/>
    <property type="match status" value="1"/>
</dbReference>